<accession>A0ABS0I4H8</accession>
<feature type="chain" id="PRO_5047328742" evidence="1">
    <location>
        <begin position="30"/>
        <end position="595"/>
    </location>
</feature>
<evidence type="ECO:0000313" key="2">
    <source>
        <dbReference type="EMBL" id="MBF9221691.1"/>
    </source>
</evidence>
<dbReference type="RefSeq" id="WP_196293136.1">
    <property type="nucleotide sequence ID" value="NZ_JADQDM010000004.1"/>
</dbReference>
<dbReference type="Proteomes" id="UP000618931">
    <property type="component" value="Unassembled WGS sequence"/>
</dbReference>
<evidence type="ECO:0000313" key="3">
    <source>
        <dbReference type="Proteomes" id="UP000618931"/>
    </source>
</evidence>
<evidence type="ECO:0000256" key="1">
    <source>
        <dbReference type="SAM" id="SignalP"/>
    </source>
</evidence>
<sequence length="595" mass="60579">MKHLSALARGRHLAGLLLLLLLANAAAFAQAPAWQMALSAAPADYSPHYKVATTVTDAAGNVYLTGRFVGTARFGATTLTSAAGNPELFVAKWSPASNGFVWAQRAGGSSYNFVTAIAVSGSNVYIAGSVTGNATFGLPVSAAFADGGFIAKLADMGNRADFAWIERTDFGIAALAAAGTSLYATGSFYPTAHFGSITLTNAGQLGGSFVSRLTDTGPGVAYNWARQFGGPAEFNSWPTALAVQGAAVYVTGRFESASMTFGSTTLTNPNTTLGRNTADLYVAKLTDAGTSATFTWVQQAGGMAHEIPMDMAVSGSSIYLAGVFGTYSGSSSAMPANTPSTFGSTALVSTGEYDAFVAKLTDAGPAGRFEWAQRAGGVGNDSATAITVRGDQLYVAGTFLSPQAGFGSSTLGNVSTPNTFYSADIFVARLTDLGSSSRFDWAQQAGGPGRDFANGISSSGTSVYVSGGAGGDASFGSQAINPGLLSPLYVTSFLASLPDAGLVTAATSALRGTAFGLFPNPARVTTAVSLPAVPGAATATLTLLDALGRQVRTETVPLPAAGRRHELNLTGLAPGLYALRVRAGAETATRPLVVE</sequence>
<dbReference type="InterPro" id="IPR026444">
    <property type="entry name" value="Secre_tail"/>
</dbReference>
<keyword evidence="1" id="KW-0732">Signal</keyword>
<name>A0ABS0I4H8_9BACT</name>
<dbReference type="EMBL" id="JADQDM010000004">
    <property type="protein sequence ID" value="MBF9221691.1"/>
    <property type="molecule type" value="Genomic_DNA"/>
</dbReference>
<reference evidence="2 3" key="1">
    <citation type="submission" date="2020-11" db="EMBL/GenBank/DDBJ databases">
        <authorList>
            <person name="Kim M.K."/>
        </authorList>
    </citation>
    <scope>NUCLEOTIDE SEQUENCE [LARGE SCALE GENOMIC DNA]</scope>
    <source>
        <strain evidence="2 3">BT662</strain>
    </source>
</reference>
<proteinExistence type="predicted"/>
<keyword evidence="3" id="KW-1185">Reference proteome</keyword>
<gene>
    <name evidence="2" type="ORF">I2H31_11295</name>
</gene>
<protein>
    <submittedName>
        <fullName evidence="2">T9SS type A sorting domain-containing protein</fullName>
    </submittedName>
</protein>
<comment type="caution">
    <text evidence="2">The sequence shown here is derived from an EMBL/GenBank/DDBJ whole genome shotgun (WGS) entry which is preliminary data.</text>
</comment>
<dbReference type="NCBIfam" id="TIGR04183">
    <property type="entry name" value="Por_Secre_tail"/>
    <property type="match status" value="1"/>
</dbReference>
<organism evidence="2 3">
    <name type="scientific">Hymenobacter ruricola</name>
    <dbReference type="NCBI Taxonomy" id="2791023"/>
    <lineage>
        <taxon>Bacteria</taxon>
        <taxon>Pseudomonadati</taxon>
        <taxon>Bacteroidota</taxon>
        <taxon>Cytophagia</taxon>
        <taxon>Cytophagales</taxon>
        <taxon>Hymenobacteraceae</taxon>
        <taxon>Hymenobacter</taxon>
    </lineage>
</organism>
<feature type="signal peptide" evidence="1">
    <location>
        <begin position="1"/>
        <end position="29"/>
    </location>
</feature>